<evidence type="ECO:0000313" key="9">
    <source>
        <dbReference type="EMBL" id="ONG42218.1"/>
    </source>
</evidence>
<feature type="binding site" evidence="8">
    <location>
        <position position="272"/>
    </location>
    <ligand>
        <name>Zn(2+)</name>
        <dbReference type="ChEBI" id="CHEBI:29105"/>
        <label>2</label>
        <note>catalytic</note>
    </ligand>
</feature>
<comment type="similarity">
    <text evidence="8">Belongs to the RNase Z family.</text>
</comment>
<evidence type="ECO:0000256" key="5">
    <source>
        <dbReference type="ARBA" id="ARBA00022759"/>
    </source>
</evidence>
<dbReference type="Pfam" id="PF23023">
    <property type="entry name" value="Anti-Pycsar_Apyc1"/>
    <property type="match status" value="1"/>
</dbReference>
<evidence type="ECO:0000256" key="8">
    <source>
        <dbReference type="HAMAP-Rule" id="MF_01818"/>
    </source>
</evidence>
<dbReference type="CDD" id="cd07717">
    <property type="entry name" value="RNaseZ_ZiPD-like_MBL-fold"/>
    <property type="match status" value="1"/>
</dbReference>
<dbReference type="HAMAP" id="MF_01818">
    <property type="entry name" value="RNase_Z_BN"/>
    <property type="match status" value="1"/>
</dbReference>
<feature type="binding site" evidence="8">
    <location>
        <position position="213"/>
    </location>
    <ligand>
        <name>Zn(2+)</name>
        <dbReference type="ChEBI" id="CHEBI:29105"/>
        <label>1</label>
        <note>catalytic</note>
    </ligand>
</feature>
<evidence type="ECO:0000313" key="10">
    <source>
        <dbReference type="Proteomes" id="UP000192132"/>
    </source>
</evidence>
<comment type="cofactor">
    <cofactor evidence="8">
        <name>Zn(2+)</name>
        <dbReference type="ChEBI" id="CHEBI:29105"/>
    </cofactor>
    <text evidence="8">Binds 2 Zn(2+) ions.</text>
</comment>
<keyword evidence="2 8" id="KW-0819">tRNA processing</keyword>
<dbReference type="PANTHER" id="PTHR46018:SF2">
    <property type="entry name" value="ZINC PHOSPHODIESTERASE ELAC PROTEIN 1"/>
    <property type="match status" value="1"/>
</dbReference>
<dbReference type="EC" id="3.1.26.11" evidence="8"/>
<keyword evidence="5 8" id="KW-0255">Endonuclease</keyword>
<comment type="caution">
    <text evidence="9">The sequence shown here is derived from an EMBL/GenBank/DDBJ whole genome shotgun (WGS) entry which is preliminary data.</text>
</comment>
<dbReference type="RefSeq" id="WP_076876907.1">
    <property type="nucleotide sequence ID" value="NZ_MLCN01000003.1"/>
</dbReference>
<comment type="function">
    <text evidence="8">Zinc phosphodiesterase, which displays some tRNA 3'-processing endonuclease activity. Probably involved in tRNA maturation, by removing a 3'-trailer from precursor tRNA.</text>
</comment>
<dbReference type="STRING" id="1907941.BKE30_01170"/>
<feature type="binding site" evidence="8">
    <location>
        <position position="68"/>
    </location>
    <ligand>
        <name>Zn(2+)</name>
        <dbReference type="ChEBI" id="CHEBI:29105"/>
        <label>2</label>
        <note>catalytic</note>
    </ligand>
</feature>
<comment type="catalytic activity">
    <reaction evidence="8">
        <text>Endonucleolytic cleavage of RNA, removing extra 3' nucleotides from tRNA precursor, generating 3' termini of tRNAs. A 3'-hydroxy group is left at the tRNA terminus and a 5'-phosphoryl group is left at the trailer molecule.</text>
        <dbReference type="EC" id="3.1.26.11"/>
    </reaction>
</comment>
<reference evidence="9 10" key="1">
    <citation type="submission" date="2016-10" db="EMBL/GenBank/DDBJ databases">
        <title>Draft Genome sequence of Alkanindiges sp. strain H1.</title>
        <authorList>
            <person name="Subhash Y."/>
            <person name="Lee S."/>
        </authorList>
    </citation>
    <scope>NUCLEOTIDE SEQUENCE [LARGE SCALE GENOMIC DNA]</scope>
    <source>
        <strain evidence="9 10">H1</strain>
    </source>
</reference>
<dbReference type="GO" id="GO:0042781">
    <property type="term" value="F:3'-tRNA processing endoribonuclease activity"/>
    <property type="evidence" value="ECO:0007669"/>
    <property type="project" value="UniProtKB-UniRule"/>
</dbReference>
<feature type="binding site" evidence="8">
    <location>
        <position position="65"/>
    </location>
    <ligand>
        <name>Zn(2+)</name>
        <dbReference type="ChEBI" id="CHEBI:29105"/>
        <label>1</label>
        <note>catalytic</note>
    </ligand>
</feature>
<feature type="binding site" evidence="8">
    <location>
        <position position="213"/>
    </location>
    <ligand>
        <name>Zn(2+)</name>
        <dbReference type="ChEBI" id="CHEBI:29105"/>
        <label>2</label>
        <note>catalytic</note>
    </ligand>
</feature>
<dbReference type="SUPFAM" id="SSF56281">
    <property type="entry name" value="Metallo-hydrolase/oxidoreductase"/>
    <property type="match status" value="1"/>
</dbReference>
<feature type="active site" description="Proton acceptor" evidence="8">
    <location>
        <position position="67"/>
    </location>
</feature>
<dbReference type="PANTHER" id="PTHR46018">
    <property type="entry name" value="ZINC PHOSPHODIESTERASE ELAC PROTEIN 1"/>
    <property type="match status" value="1"/>
</dbReference>
<feature type="binding site" evidence="8">
    <location>
        <position position="67"/>
    </location>
    <ligand>
        <name>Zn(2+)</name>
        <dbReference type="ChEBI" id="CHEBI:29105"/>
        <label>2</label>
        <note>catalytic</note>
    </ligand>
</feature>
<sequence length="328" mass="36022">MLTLTFLGTSSGVPTKSRNVSGLALQTSLSKKWLLIDAGEATQHRLQHTGLSPHDMAVVCITHAHGDHCYGLPGLLASASMGKRTEPLTLIAPQNVLDWFGATLQLTDLHLSYEVILRDSNSVLEQPVELMDGVWVQAYALVHRVECYAYAFTVQHSSRKLNTTALQQVGLPAGRDWKALQYGQDIEFNGQILHSHDFVQNHTTQVKAVIAGDNAQPNVLAQACQNADVLVHEATYLQAVLDKVGPGPMHSSAKLVAEFAQSVDLPNLVLTHFSPRHHGEAGQAEILQEVKDYYGGTVFLADDFKRYRLSETGVLQEVNELTGQKKER</sequence>
<evidence type="ECO:0000256" key="1">
    <source>
        <dbReference type="ARBA" id="ARBA00011738"/>
    </source>
</evidence>
<dbReference type="EMBL" id="MLCN01000003">
    <property type="protein sequence ID" value="ONG42218.1"/>
    <property type="molecule type" value="Genomic_DNA"/>
</dbReference>
<keyword evidence="7 8" id="KW-0862">Zinc</keyword>
<feature type="binding site" evidence="8">
    <location>
        <position position="143"/>
    </location>
    <ligand>
        <name>Zn(2+)</name>
        <dbReference type="ChEBI" id="CHEBI:29105"/>
        <label>1</label>
        <note>catalytic</note>
    </ligand>
</feature>
<evidence type="ECO:0000256" key="6">
    <source>
        <dbReference type="ARBA" id="ARBA00022801"/>
    </source>
</evidence>
<dbReference type="GO" id="GO:0008270">
    <property type="term" value="F:zinc ion binding"/>
    <property type="evidence" value="ECO:0007669"/>
    <property type="project" value="UniProtKB-UniRule"/>
</dbReference>
<name>A0A1S8CZY2_9GAMM</name>
<proteinExistence type="inferred from homology"/>
<evidence type="ECO:0000256" key="2">
    <source>
        <dbReference type="ARBA" id="ARBA00022694"/>
    </source>
</evidence>
<keyword evidence="3 8" id="KW-0540">Nuclease</keyword>
<evidence type="ECO:0000256" key="4">
    <source>
        <dbReference type="ARBA" id="ARBA00022723"/>
    </source>
</evidence>
<dbReference type="InterPro" id="IPR013471">
    <property type="entry name" value="RNase_Z/BN"/>
</dbReference>
<gene>
    <name evidence="8" type="primary">rnz</name>
    <name evidence="9" type="ORF">BKE30_01170</name>
</gene>
<dbReference type="InterPro" id="IPR036866">
    <property type="entry name" value="RibonucZ/Hydroxyglut_hydro"/>
</dbReference>
<evidence type="ECO:0000256" key="3">
    <source>
        <dbReference type="ARBA" id="ARBA00022722"/>
    </source>
</evidence>
<dbReference type="Gene3D" id="3.60.15.10">
    <property type="entry name" value="Ribonuclease Z/Hydroxyacylglutathione hydrolase-like"/>
    <property type="match status" value="1"/>
</dbReference>
<accession>A0A1S8CZY2</accession>
<keyword evidence="4 8" id="KW-0479">Metal-binding</keyword>
<organism evidence="9 10">
    <name type="scientific">Alkanindiges hydrocarboniclasticus</name>
    <dbReference type="NCBI Taxonomy" id="1907941"/>
    <lineage>
        <taxon>Bacteria</taxon>
        <taxon>Pseudomonadati</taxon>
        <taxon>Pseudomonadota</taxon>
        <taxon>Gammaproteobacteria</taxon>
        <taxon>Moraxellales</taxon>
        <taxon>Moraxellaceae</taxon>
        <taxon>Alkanindiges</taxon>
    </lineage>
</organism>
<protein>
    <recommendedName>
        <fullName evidence="8">Ribonuclease Z</fullName>
        <shortName evidence="8">RNase Z</shortName>
        <ecNumber evidence="8">3.1.26.11</ecNumber>
    </recommendedName>
    <alternativeName>
        <fullName evidence="8">tRNA 3 endonuclease</fullName>
    </alternativeName>
    <alternativeName>
        <fullName evidence="8">tRNase Z</fullName>
    </alternativeName>
</protein>
<dbReference type="OrthoDB" id="9803916at2"/>
<keyword evidence="10" id="KW-1185">Reference proteome</keyword>
<dbReference type="AlphaFoldDB" id="A0A1S8CZY2"/>
<feature type="binding site" evidence="8">
    <location>
        <position position="63"/>
    </location>
    <ligand>
        <name>Zn(2+)</name>
        <dbReference type="ChEBI" id="CHEBI:29105"/>
        <label>1</label>
        <note>catalytic</note>
    </ligand>
</feature>
<comment type="subunit">
    <text evidence="1 8">Homodimer.</text>
</comment>
<evidence type="ECO:0000256" key="7">
    <source>
        <dbReference type="ARBA" id="ARBA00022833"/>
    </source>
</evidence>
<keyword evidence="6 8" id="KW-0378">Hydrolase</keyword>
<dbReference type="Proteomes" id="UP000192132">
    <property type="component" value="Unassembled WGS sequence"/>
</dbReference>